<feature type="transmembrane region" description="Helical" evidence="1">
    <location>
        <begin position="82"/>
        <end position="112"/>
    </location>
</feature>
<proteinExistence type="predicted"/>
<gene>
    <name evidence="3" type="ORF">FHX34_102724</name>
</gene>
<dbReference type="AlphaFoldDB" id="A0A561WJX4"/>
<dbReference type="EMBL" id="VIWY01000002">
    <property type="protein sequence ID" value="TWG24171.1"/>
    <property type="molecule type" value="Genomic_DNA"/>
</dbReference>
<evidence type="ECO:0000256" key="1">
    <source>
        <dbReference type="SAM" id="Phobius"/>
    </source>
</evidence>
<accession>A0A561WJX4</accession>
<evidence type="ECO:0000313" key="4">
    <source>
        <dbReference type="Proteomes" id="UP000320239"/>
    </source>
</evidence>
<dbReference type="RefSeq" id="WP_122977330.1">
    <property type="nucleotide sequence ID" value="NZ_BOMX01000077.1"/>
</dbReference>
<keyword evidence="4" id="KW-1185">Reference proteome</keyword>
<comment type="caution">
    <text evidence="3">The sequence shown here is derived from an EMBL/GenBank/DDBJ whole genome shotgun (WGS) entry which is preliminary data.</text>
</comment>
<dbReference type="InterPro" id="IPR012551">
    <property type="entry name" value="DUF1707_SHOCT-like"/>
</dbReference>
<dbReference type="PANTHER" id="PTHR40763:SF5">
    <property type="entry name" value="MEMBRANE PROTEIN"/>
    <property type="match status" value="1"/>
</dbReference>
<feature type="domain" description="DUF1707" evidence="2">
    <location>
        <begin position="7"/>
        <end position="59"/>
    </location>
</feature>
<keyword evidence="1" id="KW-0472">Membrane</keyword>
<name>A0A561WJX4_ACTTI</name>
<dbReference type="PANTHER" id="PTHR40763">
    <property type="entry name" value="MEMBRANE PROTEIN-RELATED"/>
    <property type="match status" value="1"/>
</dbReference>
<feature type="transmembrane region" description="Helical" evidence="1">
    <location>
        <begin position="132"/>
        <end position="156"/>
    </location>
</feature>
<evidence type="ECO:0000259" key="2">
    <source>
        <dbReference type="Pfam" id="PF08044"/>
    </source>
</evidence>
<organism evidence="3 4">
    <name type="scientific">Actinoplanes teichomyceticus</name>
    <dbReference type="NCBI Taxonomy" id="1867"/>
    <lineage>
        <taxon>Bacteria</taxon>
        <taxon>Bacillati</taxon>
        <taxon>Actinomycetota</taxon>
        <taxon>Actinomycetes</taxon>
        <taxon>Micromonosporales</taxon>
        <taxon>Micromonosporaceae</taxon>
        <taxon>Actinoplanes</taxon>
    </lineage>
</organism>
<evidence type="ECO:0000313" key="3">
    <source>
        <dbReference type="EMBL" id="TWG24171.1"/>
    </source>
</evidence>
<dbReference type="OrthoDB" id="4772576at2"/>
<reference evidence="3 4" key="1">
    <citation type="submission" date="2019-06" db="EMBL/GenBank/DDBJ databases">
        <title>Sequencing the genomes of 1000 actinobacteria strains.</title>
        <authorList>
            <person name="Klenk H.-P."/>
        </authorList>
    </citation>
    <scope>NUCLEOTIDE SEQUENCE [LARGE SCALE GENOMIC DNA]</scope>
    <source>
        <strain evidence="3 4">DSM 43866</strain>
    </source>
</reference>
<keyword evidence="1" id="KW-1133">Transmembrane helix</keyword>
<sequence length="158" mass="16179">MYRSPHVRVSDADRETIVARLSTATAEGRLTIDEFSERSRQAYAARTWGELSAVVHDLPAPGPAHPVKAAYPPAPAGSRLPLLAMIFGLLGLPLVPCGGFGLGVISGIAGIVLGVQALKGPADQVPHGRGMAITGVACGAAGVLIPLLVAGLLFTIDI</sequence>
<keyword evidence="1" id="KW-0812">Transmembrane</keyword>
<dbReference type="Proteomes" id="UP000320239">
    <property type="component" value="Unassembled WGS sequence"/>
</dbReference>
<dbReference type="Pfam" id="PF08044">
    <property type="entry name" value="DUF1707"/>
    <property type="match status" value="1"/>
</dbReference>
<protein>
    <submittedName>
        <fullName evidence="3">Uncharacterized protein DUF1707</fullName>
    </submittedName>
</protein>